<dbReference type="EMBL" id="JH413808">
    <property type="protein sequence ID" value="EHL32019.1"/>
    <property type="molecule type" value="Genomic_DNA"/>
</dbReference>
<evidence type="ECO:0000313" key="2">
    <source>
        <dbReference type="Proteomes" id="UP000002770"/>
    </source>
</evidence>
<evidence type="ECO:0000313" key="1">
    <source>
        <dbReference type="EMBL" id="EHL32019.1"/>
    </source>
</evidence>
<dbReference type="Proteomes" id="UP000002770">
    <property type="component" value="Unassembled WGS sequence"/>
</dbReference>
<dbReference type="STRING" id="658187.LDG_6193"/>
<organism evidence="1 2">
    <name type="scientific">Legionella drancourtii LLAP12</name>
    <dbReference type="NCBI Taxonomy" id="658187"/>
    <lineage>
        <taxon>Bacteria</taxon>
        <taxon>Pseudomonadati</taxon>
        <taxon>Pseudomonadota</taxon>
        <taxon>Gammaproteobacteria</taxon>
        <taxon>Legionellales</taxon>
        <taxon>Legionellaceae</taxon>
        <taxon>Legionella</taxon>
    </lineage>
</organism>
<proteinExistence type="predicted"/>
<keyword evidence="2" id="KW-1185">Reference proteome</keyword>
<name>G9ELD0_9GAMM</name>
<dbReference type="HOGENOM" id="CLU_3312034_0_0_6"/>
<accession>G9ELD0</accession>
<dbReference type="AlphaFoldDB" id="G9ELD0"/>
<sequence>MFEKTYKVIHNLQGVYISNMAIPLLKSLCNTARRWLNSG</sequence>
<reference evidence="1 2" key="1">
    <citation type="journal article" date="2011" name="BMC Genomics">
        <title>Insight into cross-talk between intra-amoebal pathogens.</title>
        <authorList>
            <person name="Gimenez G."/>
            <person name="Bertelli C."/>
            <person name="Moliner C."/>
            <person name="Robert C."/>
            <person name="Raoult D."/>
            <person name="Fournier P.E."/>
            <person name="Greub G."/>
        </authorList>
    </citation>
    <scope>NUCLEOTIDE SEQUENCE [LARGE SCALE GENOMIC DNA]</scope>
    <source>
        <strain evidence="1 2">LLAP12</strain>
    </source>
</reference>
<gene>
    <name evidence="1" type="ORF">LDG_6193</name>
</gene>
<dbReference type="InParanoid" id="G9ELD0"/>
<protein>
    <submittedName>
        <fullName evidence="1">Uncharacterized protein</fullName>
    </submittedName>
</protein>